<keyword evidence="4 6" id="KW-1133">Transmembrane helix</keyword>
<feature type="transmembrane region" description="Helical" evidence="6">
    <location>
        <begin position="155"/>
        <end position="180"/>
    </location>
</feature>
<evidence type="ECO:0000256" key="3">
    <source>
        <dbReference type="ARBA" id="ARBA00022692"/>
    </source>
</evidence>
<keyword evidence="8" id="KW-1185">Reference proteome</keyword>
<reference evidence="7 8" key="1">
    <citation type="submission" date="2024-06" db="EMBL/GenBank/DDBJ databases">
        <title>Construction of an artificial bacterial consortium using nitrogen cycle bacteria from Cuatro Cienegas Basin and a mangrove forest.</title>
        <authorList>
            <person name="Aguilera-Najera D."/>
            <person name="Marquez-Cianci L."/>
            <person name="Martinez-Perez E."/>
            <person name="Rosas-Barrera M."/>
            <person name="Rodriguez-Cruz U.E."/>
            <person name="Tapia-Lopez R."/>
            <person name="Eguiarte L.E."/>
            <person name="Souza-Saldivar V."/>
        </authorList>
    </citation>
    <scope>NUCLEOTIDE SEQUENCE [LARGE SCALE GENOMIC DNA]</scope>
    <source>
        <strain evidence="7 8">S14-15</strain>
    </source>
</reference>
<evidence type="ECO:0000256" key="5">
    <source>
        <dbReference type="ARBA" id="ARBA00023136"/>
    </source>
</evidence>
<feature type="transmembrane region" description="Helical" evidence="6">
    <location>
        <begin position="251"/>
        <end position="274"/>
    </location>
</feature>
<dbReference type="InterPro" id="IPR036259">
    <property type="entry name" value="MFS_trans_sf"/>
</dbReference>
<dbReference type="Gene3D" id="1.20.1250.20">
    <property type="entry name" value="MFS general substrate transporter like domains"/>
    <property type="match status" value="1"/>
</dbReference>
<feature type="transmembrane region" description="Helical" evidence="6">
    <location>
        <begin position="7"/>
        <end position="30"/>
    </location>
</feature>
<keyword evidence="3 6" id="KW-0812">Transmembrane</keyword>
<sequence>MRKLRLLLAANLISTVGTGVTSYLIIWLLIDQLNQSVLYGILTIVTMIFVFFASPFLGSLVDRHSRKAIFLQLELIGAFMLIVFLILFDISNFLNIFLVVLLTLYNTIYDSIKYPTLSALTQEMFKEDEYSKVNSSLEVQGQAALMISSSLAAFMIGQISITLILVMNIMTFLAASIIIYKLPYQRSRVVEEETNATKSVSYWVNFRSSLQYLTQRKVLFVILLTTFVPSIVIIVANYLDPIFIYQFLNEGPSVIGIANIFYAVGAIGAGFVAYQMSKRLPHIQGVIMFMIVFAISTVVIFLFPHSVTFIVASFFWGHSNAAIRVFRKSYMFQHVDNAYMGRVNSLINACKLLGQIALIGTLTITVVPAGKSQYGYLILFIIVFAALFITSYLCMKNFNYKNEKKYTSV</sequence>
<comment type="subcellular location">
    <subcellularLocation>
        <location evidence="1">Cell membrane</location>
        <topology evidence="1">Multi-pass membrane protein</topology>
    </subcellularLocation>
</comment>
<proteinExistence type="predicted"/>
<evidence type="ECO:0000256" key="4">
    <source>
        <dbReference type="ARBA" id="ARBA00022989"/>
    </source>
</evidence>
<accession>A0ABV1S2X0</accession>
<feature type="transmembrane region" description="Helical" evidence="6">
    <location>
        <begin position="78"/>
        <end position="105"/>
    </location>
</feature>
<dbReference type="InterPro" id="IPR011701">
    <property type="entry name" value="MFS"/>
</dbReference>
<keyword evidence="5 6" id="KW-0472">Membrane</keyword>
<dbReference type="RefSeq" id="WP_050827152.1">
    <property type="nucleotide sequence ID" value="NZ_CP009108.1"/>
</dbReference>
<dbReference type="GeneID" id="66362680"/>
<dbReference type="PANTHER" id="PTHR23513:SF11">
    <property type="entry name" value="STAPHYLOFERRIN A TRANSPORTER"/>
    <property type="match status" value="1"/>
</dbReference>
<evidence type="ECO:0000256" key="6">
    <source>
        <dbReference type="SAM" id="Phobius"/>
    </source>
</evidence>
<evidence type="ECO:0000256" key="1">
    <source>
        <dbReference type="ARBA" id="ARBA00004651"/>
    </source>
</evidence>
<feature type="transmembrane region" description="Helical" evidence="6">
    <location>
        <begin position="36"/>
        <end position="57"/>
    </location>
</feature>
<feature type="transmembrane region" description="Helical" evidence="6">
    <location>
        <begin position="309"/>
        <end position="326"/>
    </location>
</feature>
<dbReference type="SUPFAM" id="SSF103473">
    <property type="entry name" value="MFS general substrate transporter"/>
    <property type="match status" value="1"/>
</dbReference>
<dbReference type="Pfam" id="PF07690">
    <property type="entry name" value="MFS_1"/>
    <property type="match status" value="1"/>
</dbReference>
<name>A0ABV1S2X0_BACAB</name>
<gene>
    <name evidence="7" type="ORF">ABQG71_06705</name>
</gene>
<keyword evidence="2" id="KW-1003">Cell membrane</keyword>
<feature type="transmembrane region" description="Helical" evidence="6">
    <location>
        <begin position="218"/>
        <end position="239"/>
    </location>
</feature>
<dbReference type="PANTHER" id="PTHR23513">
    <property type="entry name" value="INTEGRAL MEMBRANE EFFLUX PROTEIN-RELATED"/>
    <property type="match status" value="1"/>
</dbReference>
<feature type="transmembrane region" description="Helical" evidence="6">
    <location>
        <begin position="374"/>
        <end position="395"/>
    </location>
</feature>
<evidence type="ECO:0000313" key="7">
    <source>
        <dbReference type="EMBL" id="MER3120878.1"/>
    </source>
</evidence>
<feature type="transmembrane region" description="Helical" evidence="6">
    <location>
        <begin position="286"/>
        <end position="303"/>
    </location>
</feature>
<dbReference type="CDD" id="cd06173">
    <property type="entry name" value="MFS_MefA_like"/>
    <property type="match status" value="1"/>
</dbReference>
<comment type="caution">
    <text evidence="7">The sequence shown here is derived from an EMBL/GenBank/DDBJ whole genome shotgun (WGS) entry which is preliminary data.</text>
</comment>
<dbReference type="EMBL" id="JBEOME010000002">
    <property type="protein sequence ID" value="MER3120878.1"/>
    <property type="molecule type" value="Genomic_DNA"/>
</dbReference>
<protein>
    <submittedName>
        <fullName evidence="7">MFS transporter</fullName>
    </submittedName>
</protein>
<organism evidence="7 8">
    <name type="scientific">Bacillus altitudinis</name>
    <dbReference type="NCBI Taxonomy" id="293387"/>
    <lineage>
        <taxon>Bacteria</taxon>
        <taxon>Bacillati</taxon>
        <taxon>Bacillota</taxon>
        <taxon>Bacilli</taxon>
        <taxon>Bacillales</taxon>
        <taxon>Bacillaceae</taxon>
        <taxon>Bacillus</taxon>
    </lineage>
</organism>
<evidence type="ECO:0000313" key="8">
    <source>
        <dbReference type="Proteomes" id="UP001467674"/>
    </source>
</evidence>
<dbReference type="Proteomes" id="UP001467674">
    <property type="component" value="Unassembled WGS sequence"/>
</dbReference>
<evidence type="ECO:0000256" key="2">
    <source>
        <dbReference type="ARBA" id="ARBA00022475"/>
    </source>
</evidence>
<feature type="transmembrane region" description="Helical" evidence="6">
    <location>
        <begin position="346"/>
        <end position="368"/>
    </location>
</feature>